<organism evidence="8 9">
    <name type="scientific">Virgisporangium aliadipatigenens</name>
    <dbReference type="NCBI Taxonomy" id="741659"/>
    <lineage>
        <taxon>Bacteria</taxon>
        <taxon>Bacillati</taxon>
        <taxon>Actinomycetota</taxon>
        <taxon>Actinomycetes</taxon>
        <taxon>Micromonosporales</taxon>
        <taxon>Micromonosporaceae</taxon>
        <taxon>Virgisporangium</taxon>
    </lineage>
</organism>
<dbReference type="InterPro" id="IPR021828">
    <property type="entry name" value="GlgE_dom_N/S"/>
</dbReference>
<feature type="binding site" evidence="6">
    <location>
        <position position="385"/>
    </location>
    <ligand>
        <name>alpha-maltose 1-phosphate</name>
        <dbReference type="ChEBI" id="CHEBI:63576"/>
    </ligand>
</feature>
<dbReference type="Proteomes" id="UP000619260">
    <property type="component" value="Unassembled WGS sequence"/>
</dbReference>
<dbReference type="InterPro" id="IPR026585">
    <property type="entry name" value="GlgE"/>
</dbReference>
<dbReference type="HAMAP" id="MF_02124">
    <property type="entry name" value="GlgE"/>
    <property type="match status" value="1"/>
</dbReference>
<comment type="similarity">
    <text evidence="6">Belongs to the glycosyl hydrolase 13 family. GlgE subfamily.</text>
</comment>
<keyword evidence="4 6" id="KW-0119">Carbohydrate metabolism</keyword>
<comment type="subunit">
    <text evidence="1 6">Homodimer.</text>
</comment>
<evidence type="ECO:0000259" key="7">
    <source>
        <dbReference type="SMART" id="SM00642"/>
    </source>
</evidence>
<dbReference type="InterPro" id="IPR006047">
    <property type="entry name" value="GH13_cat_dom"/>
</dbReference>
<dbReference type="SMART" id="SM00642">
    <property type="entry name" value="Aamy"/>
    <property type="match status" value="1"/>
</dbReference>
<dbReference type="InterPro" id="IPR017853">
    <property type="entry name" value="GH"/>
</dbReference>
<feature type="binding site" evidence="6">
    <location>
        <position position="349"/>
    </location>
    <ligand>
        <name>alpha-maltose 1-phosphate</name>
        <dbReference type="ChEBI" id="CHEBI:63576"/>
    </ligand>
</feature>
<feature type="site" description="Transition state stabilizer" evidence="6">
    <location>
        <position position="469"/>
    </location>
</feature>
<keyword evidence="2 6" id="KW-0328">Glycosyltransferase</keyword>
<dbReference type="Gene3D" id="2.60.40.10">
    <property type="entry name" value="Immunoglobulins"/>
    <property type="match status" value="1"/>
</dbReference>
<evidence type="ECO:0000256" key="5">
    <source>
        <dbReference type="ARBA" id="ARBA00048735"/>
    </source>
</evidence>
<dbReference type="SUPFAM" id="SSF51445">
    <property type="entry name" value="(Trans)glycosidases"/>
    <property type="match status" value="1"/>
</dbReference>
<dbReference type="EMBL" id="BOPF01000079">
    <property type="protein sequence ID" value="GIJ52385.1"/>
    <property type="molecule type" value="Genomic_DNA"/>
</dbReference>
<feature type="binding site" evidence="6">
    <location>
        <position position="314"/>
    </location>
    <ligand>
        <name>alpha-maltose 1-phosphate</name>
        <dbReference type="ChEBI" id="CHEBI:63576"/>
    </ligand>
</feature>
<keyword evidence="9" id="KW-1185">Reference proteome</keyword>
<protein>
    <recommendedName>
        <fullName evidence="6">Alpha-1,4-glucan:maltose-1-phosphate maltosyltransferase</fullName>
        <shortName evidence="6">GMPMT</shortName>
        <ecNumber evidence="6">2.4.99.16</ecNumber>
    </recommendedName>
    <alternativeName>
        <fullName evidence="6">(1-&gt;4)-alpha-D-glucan:maltose-1-phosphate alpha-D-maltosyltransferase</fullName>
    </alternativeName>
</protein>
<dbReference type="CDD" id="cd11344">
    <property type="entry name" value="AmyAc_GlgE_like"/>
    <property type="match status" value="1"/>
</dbReference>
<feature type="binding site" evidence="6">
    <location>
        <begin position="522"/>
        <end position="523"/>
    </location>
    <ligand>
        <name>alpha-maltose 1-phosphate</name>
        <dbReference type="ChEBI" id="CHEBI:63576"/>
    </ligand>
</feature>
<dbReference type="EC" id="2.4.99.16" evidence="6"/>
<comment type="caution">
    <text evidence="8">The sequence shown here is derived from an EMBL/GenBank/DDBJ whole genome shotgun (WGS) entry which is preliminary data.</text>
</comment>
<sequence length="655" mass="74112">MVGRFPIEDVTPSVACGRYPAKAVVGELVPVSATSYREGHAALGCSVRWQGPDGVERPVVRMTAGEFGSDRWHATIRPDTEGRWIFAVEAFGDPYLTWWDAVTKKIDAGQGPEDLANDLAEGALVLEQAAALVPAGDRERVLAAAGSLKDKDLPLFERVSPALRLRDLLWEYPVREQVTRTTSYQLWVDRKKALFSAWYEFFPRSEGAEVKPDGSPLRHGTFVTAAERIPAVAAMGFDVLYLPPIHPIGKVNRKGPNNSVVAGPADVGSPWAIGSTEGGHDALHPELGSDEDFRAFVRKAEEHGLEVALDLALQCAPDHPWVQEHPEWFTIRPDGQIAYAENPPKKYQDIYPINFDRDPEGIRAEVLRVVRHWIARGIKIFRVDNPHTKPLNFWRWLIWQVKKTDPDVLFLAEAFTRPAMMAGLGKIGFTQSYTYFTWRTSAREMREYCEELVASVDYMRPNFWPNTPDILHESLQRGGPPMFKIRAVLASMLTPSWGLYAGYELFEHEPRPGVEEYLDNEKYQLRPRDWAGAEAAGRSLAPFLARLNRIRRENPALHWLRNLRFHDVDNPSLICFSKKDPDSPNTVLVVCSFDSLTAQWGNLTLDLPALGYEWHERFTVRDELTGAVYDWGQHNAVRLDPFTEPAHILTVHRRV</sequence>
<dbReference type="GO" id="GO:0016758">
    <property type="term" value="F:hexosyltransferase activity"/>
    <property type="evidence" value="ECO:0007669"/>
    <property type="project" value="UniProtKB-UniRule"/>
</dbReference>
<evidence type="ECO:0000256" key="2">
    <source>
        <dbReference type="ARBA" id="ARBA00022676"/>
    </source>
</evidence>
<keyword evidence="3 6" id="KW-0808">Transferase</keyword>
<evidence type="ECO:0000313" key="8">
    <source>
        <dbReference type="EMBL" id="GIJ52385.1"/>
    </source>
</evidence>
<comment type="catalytic activity">
    <reaction evidence="5 6">
        <text>alpha-maltose 1-phosphate + [(1-&gt;4)-alpha-D-glucosyl](n) = [(1-&gt;4)-alpha-D-glucosyl](n+2) + phosphate</text>
        <dbReference type="Rhea" id="RHEA:42692"/>
        <dbReference type="Rhea" id="RHEA-COMP:9584"/>
        <dbReference type="Rhea" id="RHEA-COMP:10183"/>
        <dbReference type="ChEBI" id="CHEBI:15444"/>
        <dbReference type="ChEBI" id="CHEBI:43474"/>
        <dbReference type="ChEBI" id="CHEBI:63576"/>
        <dbReference type="EC" id="2.4.99.16"/>
    </reaction>
</comment>
<gene>
    <name evidence="6 8" type="primary">glgE</name>
    <name evidence="8" type="ORF">Val02_92710</name>
</gene>
<dbReference type="Gene3D" id="1.20.58.80">
    <property type="entry name" value="Phosphotransferase system, lactose/cellobiose-type IIA subunit"/>
    <property type="match status" value="1"/>
</dbReference>
<dbReference type="Gene3D" id="3.20.20.80">
    <property type="entry name" value="Glycosidases"/>
    <property type="match status" value="1"/>
</dbReference>
<dbReference type="Gene3D" id="2.60.40.1180">
    <property type="entry name" value="Golgi alpha-mannosidase II"/>
    <property type="match status" value="1"/>
</dbReference>
<dbReference type="AlphaFoldDB" id="A0A8J3YZ83"/>
<dbReference type="PANTHER" id="PTHR47786:SF2">
    <property type="entry name" value="GLYCOSYL HYDROLASE FAMILY 13 CATALYTIC DOMAIN-CONTAINING PROTEIN"/>
    <property type="match status" value="1"/>
</dbReference>
<feature type="active site" description="Nucleophile" evidence="6">
    <location>
        <position position="384"/>
    </location>
</feature>
<feature type="active site" description="Proton donor" evidence="6">
    <location>
        <position position="413"/>
    </location>
</feature>
<dbReference type="GO" id="GO:0004553">
    <property type="term" value="F:hydrolase activity, hydrolyzing O-glycosyl compounds"/>
    <property type="evidence" value="ECO:0007669"/>
    <property type="project" value="InterPro"/>
</dbReference>
<feature type="binding site" evidence="6">
    <location>
        <position position="254"/>
    </location>
    <ligand>
        <name>alpha-maltose 1-phosphate</name>
        <dbReference type="ChEBI" id="CHEBI:63576"/>
    </ligand>
</feature>
<evidence type="ECO:0000313" key="9">
    <source>
        <dbReference type="Proteomes" id="UP000619260"/>
    </source>
</evidence>
<dbReference type="InterPro" id="IPR013780">
    <property type="entry name" value="Glyco_hydro_b"/>
</dbReference>
<accession>A0A8J3YZ83</accession>
<reference evidence="8" key="1">
    <citation type="submission" date="2021-01" db="EMBL/GenBank/DDBJ databases">
        <title>Whole genome shotgun sequence of Virgisporangium aliadipatigenens NBRC 105644.</title>
        <authorList>
            <person name="Komaki H."/>
            <person name="Tamura T."/>
        </authorList>
    </citation>
    <scope>NUCLEOTIDE SEQUENCE</scope>
    <source>
        <strain evidence="8">NBRC 105644</strain>
    </source>
</reference>
<dbReference type="InterPro" id="IPR049171">
    <property type="entry name" value="GLGE_C"/>
</dbReference>
<evidence type="ECO:0000256" key="1">
    <source>
        <dbReference type="ARBA" id="ARBA00011738"/>
    </source>
</evidence>
<dbReference type="GO" id="GO:0030979">
    <property type="term" value="P:alpha-glucan biosynthetic process"/>
    <property type="evidence" value="ECO:0007669"/>
    <property type="project" value="UniProtKB-UniRule"/>
</dbReference>
<comment type="function">
    <text evidence="6">Maltosyltransferase that uses maltose 1-phosphate (M1P) as the sugar donor to elongate linear or branched alpha-(1-&gt;4)-glucans. Is involved in a branched alpha-glucan biosynthetic pathway from trehalose, together with TreS, Mak and GlgB.</text>
</comment>
<name>A0A8J3YZ83_9ACTN</name>
<evidence type="ECO:0000256" key="6">
    <source>
        <dbReference type="HAMAP-Rule" id="MF_02124"/>
    </source>
</evidence>
<dbReference type="InterPro" id="IPR013783">
    <property type="entry name" value="Ig-like_fold"/>
</dbReference>
<dbReference type="Pfam" id="PF11896">
    <property type="entry name" value="GlgE_dom_N_S"/>
    <property type="match status" value="1"/>
</dbReference>
<proteinExistence type="inferred from homology"/>
<feature type="domain" description="Glycosyl hydrolase family 13 catalytic" evidence="7">
    <location>
        <begin position="196"/>
        <end position="551"/>
    </location>
</feature>
<evidence type="ECO:0000256" key="3">
    <source>
        <dbReference type="ARBA" id="ARBA00022679"/>
    </source>
</evidence>
<dbReference type="Pfam" id="PF21702">
    <property type="entry name" value="GLGE_C"/>
    <property type="match status" value="1"/>
</dbReference>
<evidence type="ECO:0000256" key="4">
    <source>
        <dbReference type="ARBA" id="ARBA00023277"/>
    </source>
</evidence>
<dbReference type="RefSeq" id="WP_203905781.1">
    <property type="nucleotide sequence ID" value="NZ_BOPF01000079.1"/>
</dbReference>
<dbReference type="PANTHER" id="PTHR47786">
    <property type="entry name" value="ALPHA-1,4-GLUCAN:MALTOSE-1-PHOSPHATE MALTOSYLTRANSFERASE"/>
    <property type="match status" value="1"/>
</dbReference>